<dbReference type="InterPro" id="IPR050259">
    <property type="entry name" value="SDR"/>
</dbReference>
<organism evidence="6 7">
    <name type="scientific">Rhodococcus oryzae</name>
    <dbReference type="NCBI Taxonomy" id="2571143"/>
    <lineage>
        <taxon>Bacteria</taxon>
        <taxon>Bacillati</taxon>
        <taxon>Actinomycetota</taxon>
        <taxon>Actinomycetes</taxon>
        <taxon>Mycobacteriales</taxon>
        <taxon>Nocardiaceae</taxon>
        <taxon>Rhodococcus</taxon>
    </lineage>
</organism>
<protein>
    <recommendedName>
        <fullName evidence="4">3-oxoacyl-[acyl-carrier-protein] reductase MabA</fullName>
    </recommendedName>
</protein>
<dbReference type="PANTHER" id="PTHR42879:SF2">
    <property type="entry name" value="3-OXOACYL-[ACYL-CARRIER-PROTEIN] REDUCTASE FABG"/>
    <property type="match status" value="1"/>
</dbReference>
<dbReference type="Proteomes" id="UP000305109">
    <property type="component" value="Unassembled WGS sequence"/>
</dbReference>
<evidence type="ECO:0000256" key="5">
    <source>
        <dbReference type="ARBA" id="ARBA00047400"/>
    </source>
</evidence>
<proteinExistence type="inferred from homology"/>
<evidence type="ECO:0000313" key="7">
    <source>
        <dbReference type="Proteomes" id="UP000305109"/>
    </source>
</evidence>
<name>A0ABY2RG74_9NOCA</name>
<comment type="subcellular location">
    <subcellularLocation>
        <location evidence="1">Secreted</location>
        <location evidence="1">Cell wall</location>
    </subcellularLocation>
</comment>
<dbReference type="InterPro" id="IPR036291">
    <property type="entry name" value="NAD(P)-bd_dom_sf"/>
</dbReference>
<dbReference type="PROSITE" id="PS00061">
    <property type="entry name" value="ADH_SHORT"/>
    <property type="match status" value="1"/>
</dbReference>
<keyword evidence="3" id="KW-0964">Secreted</keyword>
<evidence type="ECO:0000256" key="2">
    <source>
        <dbReference type="ARBA" id="ARBA00006484"/>
    </source>
</evidence>
<keyword evidence="7" id="KW-1185">Reference proteome</keyword>
<dbReference type="InterPro" id="IPR020904">
    <property type="entry name" value="Sc_DH/Rdtase_CS"/>
</dbReference>
<sequence>MNGINKLDRADLTGRVALVTGGSGSIGAAVSRALADRGAAVAVHGRTEDRLTALVQQIRGSGGTAVTHLGDVRDPDHLTELTERVSADLGPIDIAVPLAGGAGAPEPSAAMSAQRWREVIDLDLTSTFLTLRAVLPGMVERGDGRIVTVASSAGRRASQANAAYAAAKAGVVMLTEHLAKEHAGNGIRVNCVAPSIVETDTLRDRMPAAQLAAVAGHVPLRRIGQPADIAETVAFLVSDAAGWITGNTIDITGGMTL</sequence>
<evidence type="ECO:0000313" key="6">
    <source>
        <dbReference type="EMBL" id="TJZ75936.1"/>
    </source>
</evidence>
<comment type="caution">
    <text evidence="6">The sequence shown here is derived from an EMBL/GenBank/DDBJ whole genome shotgun (WGS) entry which is preliminary data.</text>
</comment>
<evidence type="ECO:0000256" key="4">
    <source>
        <dbReference type="ARBA" id="ARBA00040781"/>
    </source>
</evidence>
<comment type="catalytic activity">
    <reaction evidence="5">
        <text>a (3R)-hydroxyacyl-[ACP] + NADP(+) = a 3-oxoacyl-[ACP] + NADPH + H(+)</text>
        <dbReference type="Rhea" id="RHEA:17397"/>
        <dbReference type="Rhea" id="RHEA-COMP:9916"/>
        <dbReference type="Rhea" id="RHEA-COMP:9945"/>
        <dbReference type="ChEBI" id="CHEBI:15378"/>
        <dbReference type="ChEBI" id="CHEBI:57783"/>
        <dbReference type="ChEBI" id="CHEBI:58349"/>
        <dbReference type="ChEBI" id="CHEBI:78776"/>
        <dbReference type="ChEBI" id="CHEBI:78827"/>
        <dbReference type="EC" id="1.1.1.100"/>
    </reaction>
    <physiologicalReaction direction="right-to-left" evidence="5">
        <dbReference type="Rhea" id="RHEA:17399"/>
    </physiologicalReaction>
</comment>
<dbReference type="PRINTS" id="PR00080">
    <property type="entry name" value="SDRFAMILY"/>
</dbReference>
<dbReference type="NCBIfam" id="NF009466">
    <property type="entry name" value="PRK12826.1-2"/>
    <property type="match status" value="1"/>
</dbReference>
<keyword evidence="3" id="KW-0134">Cell wall</keyword>
<dbReference type="Pfam" id="PF13561">
    <property type="entry name" value="adh_short_C2"/>
    <property type="match status" value="1"/>
</dbReference>
<gene>
    <name evidence="6" type="ORF">FCG67_18080</name>
</gene>
<dbReference type="RefSeq" id="WP_136911086.1">
    <property type="nucleotide sequence ID" value="NZ_SUMD01000009.1"/>
</dbReference>
<dbReference type="PRINTS" id="PR00081">
    <property type="entry name" value="GDHRDH"/>
</dbReference>
<evidence type="ECO:0000256" key="3">
    <source>
        <dbReference type="ARBA" id="ARBA00022512"/>
    </source>
</evidence>
<reference evidence="6 7" key="1">
    <citation type="submission" date="2019-04" db="EMBL/GenBank/DDBJ databases">
        <title>Rhodococcus oryzae sp. nov., a novel actinomycete isolated from rhizosphere soil of rice (Oryza sativa L.).</title>
        <authorList>
            <person name="Li C."/>
        </authorList>
    </citation>
    <scope>NUCLEOTIDE SEQUENCE [LARGE SCALE GENOMIC DNA]</scope>
    <source>
        <strain evidence="6 7">NEAU-CX67</strain>
    </source>
</reference>
<accession>A0ABY2RG74</accession>
<dbReference type="PANTHER" id="PTHR42879">
    <property type="entry name" value="3-OXOACYL-(ACYL-CARRIER-PROTEIN) REDUCTASE"/>
    <property type="match status" value="1"/>
</dbReference>
<dbReference type="EMBL" id="SUMD01000009">
    <property type="protein sequence ID" value="TJZ75936.1"/>
    <property type="molecule type" value="Genomic_DNA"/>
</dbReference>
<comment type="similarity">
    <text evidence="2">Belongs to the short-chain dehydrogenases/reductases (SDR) family.</text>
</comment>
<dbReference type="SUPFAM" id="SSF51735">
    <property type="entry name" value="NAD(P)-binding Rossmann-fold domains"/>
    <property type="match status" value="1"/>
</dbReference>
<dbReference type="InterPro" id="IPR002347">
    <property type="entry name" value="SDR_fam"/>
</dbReference>
<evidence type="ECO:0000256" key="1">
    <source>
        <dbReference type="ARBA" id="ARBA00004191"/>
    </source>
</evidence>
<dbReference type="Gene3D" id="3.40.50.720">
    <property type="entry name" value="NAD(P)-binding Rossmann-like Domain"/>
    <property type="match status" value="1"/>
</dbReference>